<evidence type="ECO:0000256" key="1">
    <source>
        <dbReference type="SAM" id="MobiDB-lite"/>
    </source>
</evidence>
<dbReference type="Proteomes" id="UP001194580">
    <property type="component" value="Unassembled WGS sequence"/>
</dbReference>
<feature type="compositionally biased region" description="Acidic residues" evidence="1">
    <location>
        <begin position="51"/>
        <end position="60"/>
    </location>
</feature>
<reference evidence="2" key="1">
    <citation type="journal article" date="2020" name="Fungal Divers.">
        <title>Resolving the Mortierellaceae phylogeny through synthesis of multi-gene phylogenetics and phylogenomics.</title>
        <authorList>
            <person name="Vandepol N."/>
            <person name="Liber J."/>
            <person name="Desiro A."/>
            <person name="Na H."/>
            <person name="Kennedy M."/>
            <person name="Barry K."/>
            <person name="Grigoriev I.V."/>
            <person name="Miller A.N."/>
            <person name="O'Donnell K."/>
            <person name="Stajich J.E."/>
            <person name="Bonito G."/>
        </authorList>
    </citation>
    <scope>NUCLEOTIDE SEQUENCE</scope>
    <source>
        <strain evidence="2">NRRL 28262</strain>
    </source>
</reference>
<sequence length="201" mass="22494">ISCLAEMDLSLPDEGQDEDMADDTSDIEGVDRAEDDETASSGEDVAGLDSSVEDTCDEQSEVYPTSQSVKEEQGRASASLQRNVLNAIRDSLFDDPYIIETAETYGFPEGKRITMNEKNGDRYVTFYIKAVFFDDWLKRHSECIGTTFTQRTAPKPYSTNIKETSSQAKKDRAGQIAYRYSCHCKSKKYKDKNRVKGGKTG</sequence>
<comment type="caution">
    <text evidence="2">The sequence shown here is derived from an EMBL/GenBank/DDBJ whole genome shotgun (WGS) entry which is preliminary data.</text>
</comment>
<feature type="region of interest" description="Disordered" evidence="1">
    <location>
        <begin position="1"/>
        <end position="76"/>
    </location>
</feature>
<name>A0AAD4CZQ2_9FUNG</name>
<gene>
    <name evidence="2" type="ORF">BGZ95_008132</name>
</gene>
<feature type="compositionally biased region" description="Acidic residues" evidence="1">
    <location>
        <begin position="14"/>
        <end position="38"/>
    </location>
</feature>
<keyword evidence="3" id="KW-1185">Reference proteome</keyword>
<accession>A0AAD4CZQ2</accession>
<feature type="non-terminal residue" evidence="2">
    <location>
        <position position="201"/>
    </location>
</feature>
<protein>
    <submittedName>
        <fullName evidence="2">Uncharacterized protein</fullName>
    </submittedName>
</protein>
<feature type="non-terminal residue" evidence="2">
    <location>
        <position position="1"/>
    </location>
</feature>
<dbReference type="EMBL" id="JAAAIL010004144">
    <property type="protein sequence ID" value="KAG0248274.1"/>
    <property type="molecule type" value="Genomic_DNA"/>
</dbReference>
<organism evidence="2 3">
    <name type="scientific">Linnemannia exigua</name>
    <dbReference type="NCBI Taxonomy" id="604196"/>
    <lineage>
        <taxon>Eukaryota</taxon>
        <taxon>Fungi</taxon>
        <taxon>Fungi incertae sedis</taxon>
        <taxon>Mucoromycota</taxon>
        <taxon>Mortierellomycotina</taxon>
        <taxon>Mortierellomycetes</taxon>
        <taxon>Mortierellales</taxon>
        <taxon>Mortierellaceae</taxon>
        <taxon>Linnemannia</taxon>
    </lineage>
</organism>
<evidence type="ECO:0000313" key="2">
    <source>
        <dbReference type="EMBL" id="KAG0248274.1"/>
    </source>
</evidence>
<evidence type="ECO:0000313" key="3">
    <source>
        <dbReference type="Proteomes" id="UP001194580"/>
    </source>
</evidence>
<proteinExistence type="predicted"/>
<dbReference type="AlphaFoldDB" id="A0AAD4CZQ2"/>